<protein>
    <recommendedName>
        <fullName evidence="3">No apical meristem-associated C-terminal domain-containing protein</fullName>
    </recommendedName>
</protein>
<proteinExistence type="predicted"/>
<dbReference type="Gramene" id="ONK67041">
    <property type="protein sequence ID" value="ONK67041"/>
    <property type="gene ID" value="A4U43_C06F15040"/>
</dbReference>
<dbReference type="AlphaFoldDB" id="A0A5P1ER49"/>
<evidence type="ECO:0000313" key="2">
    <source>
        <dbReference type="Proteomes" id="UP000243459"/>
    </source>
</evidence>
<dbReference type="Proteomes" id="UP000243459">
    <property type="component" value="Chromosome 6"/>
</dbReference>
<reference evidence="2" key="1">
    <citation type="journal article" date="2017" name="Nat. Commun.">
        <title>The asparagus genome sheds light on the origin and evolution of a young Y chromosome.</title>
        <authorList>
            <person name="Harkess A."/>
            <person name="Zhou J."/>
            <person name="Xu C."/>
            <person name="Bowers J.E."/>
            <person name="Van der Hulst R."/>
            <person name="Ayyampalayam S."/>
            <person name="Mercati F."/>
            <person name="Riccardi P."/>
            <person name="McKain M.R."/>
            <person name="Kakrana A."/>
            <person name="Tang H."/>
            <person name="Ray J."/>
            <person name="Groenendijk J."/>
            <person name="Arikit S."/>
            <person name="Mathioni S.M."/>
            <person name="Nakano M."/>
            <person name="Shan H."/>
            <person name="Telgmann-Rauber A."/>
            <person name="Kanno A."/>
            <person name="Yue Z."/>
            <person name="Chen H."/>
            <person name="Li W."/>
            <person name="Chen Y."/>
            <person name="Xu X."/>
            <person name="Zhang Y."/>
            <person name="Luo S."/>
            <person name="Chen H."/>
            <person name="Gao J."/>
            <person name="Mao Z."/>
            <person name="Pires J.C."/>
            <person name="Luo M."/>
            <person name="Kudrna D."/>
            <person name="Wing R.A."/>
            <person name="Meyers B.C."/>
            <person name="Yi K."/>
            <person name="Kong H."/>
            <person name="Lavrijsen P."/>
            <person name="Sunseri F."/>
            <person name="Falavigna A."/>
            <person name="Ye Y."/>
            <person name="Leebens-Mack J.H."/>
            <person name="Chen G."/>
        </authorList>
    </citation>
    <scope>NUCLEOTIDE SEQUENCE [LARGE SCALE GENOMIC DNA]</scope>
    <source>
        <strain evidence="2">cv. DH0086</strain>
    </source>
</reference>
<evidence type="ECO:0008006" key="3">
    <source>
        <dbReference type="Google" id="ProtNLM"/>
    </source>
</evidence>
<dbReference type="EMBL" id="CM007386">
    <property type="protein sequence ID" value="ONK67041.1"/>
    <property type="molecule type" value="Genomic_DNA"/>
</dbReference>
<name>A0A5P1ER49_ASPOF</name>
<evidence type="ECO:0000313" key="1">
    <source>
        <dbReference type="EMBL" id="ONK67041.1"/>
    </source>
</evidence>
<keyword evidence="2" id="KW-1185">Reference proteome</keyword>
<gene>
    <name evidence="1" type="ORF">A4U43_C06F15040</name>
</gene>
<organism evidence="1 2">
    <name type="scientific">Asparagus officinalis</name>
    <name type="common">Garden asparagus</name>
    <dbReference type="NCBI Taxonomy" id="4686"/>
    <lineage>
        <taxon>Eukaryota</taxon>
        <taxon>Viridiplantae</taxon>
        <taxon>Streptophyta</taxon>
        <taxon>Embryophyta</taxon>
        <taxon>Tracheophyta</taxon>
        <taxon>Spermatophyta</taxon>
        <taxon>Magnoliopsida</taxon>
        <taxon>Liliopsida</taxon>
        <taxon>Asparagales</taxon>
        <taxon>Asparagaceae</taxon>
        <taxon>Asparagoideae</taxon>
        <taxon>Asparagus</taxon>
    </lineage>
</organism>
<accession>A0A5P1ER49</accession>
<sequence length="88" mass="10311">MPMYVHEEIKQKPTKMKAKIEEEVTAENSLRKKRVKKENEAYEKLVMLNEANEQELVARGVDTMTIKAETEKIYAEQKQSGKRKKSLK</sequence>